<dbReference type="SUPFAM" id="SSF51905">
    <property type="entry name" value="FAD/NAD(P)-binding domain"/>
    <property type="match status" value="1"/>
</dbReference>
<dbReference type="SUPFAM" id="SSF54373">
    <property type="entry name" value="FAD-linked reductases, C-terminal domain"/>
    <property type="match status" value="1"/>
</dbReference>
<dbReference type="EMBL" id="JBIRPU010000015">
    <property type="protein sequence ID" value="MFI0795023.1"/>
    <property type="molecule type" value="Genomic_DNA"/>
</dbReference>
<comment type="caution">
    <text evidence="8">The sequence shown here is derived from an EMBL/GenBank/DDBJ whole genome shotgun (WGS) entry which is preliminary data.</text>
</comment>
<dbReference type="Pfam" id="PF00732">
    <property type="entry name" value="GMC_oxred_N"/>
    <property type="match status" value="1"/>
</dbReference>
<dbReference type="PANTHER" id="PTHR11552:SF147">
    <property type="entry name" value="CHOLINE DEHYDROGENASE, MITOCHONDRIAL"/>
    <property type="match status" value="1"/>
</dbReference>
<dbReference type="InterPro" id="IPR012132">
    <property type="entry name" value="GMC_OxRdtase"/>
</dbReference>
<organism evidence="8 9">
    <name type="scientific">Micromonospora rubida</name>
    <dbReference type="NCBI Taxonomy" id="2697657"/>
    <lineage>
        <taxon>Bacteria</taxon>
        <taxon>Bacillati</taxon>
        <taxon>Actinomycetota</taxon>
        <taxon>Actinomycetes</taxon>
        <taxon>Micromonosporales</taxon>
        <taxon>Micromonosporaceae</taxon>
        <taxon>Micromonospora</taxon>
    </lineage>
</organism>
<dbReference type="Pfam" id="PF05199">
    <property type="entry name" value="GMC_oxred_C"/>
    <property type="match status" value="1"/>
</dbReference>
<protein>
    <submittedName>
        <fullName evidence="8">GMC family oxidoreductase</fullName>
    </submittedName>
</protein>
<dbReference type="PANTHER" id="PTHR11552">
    <property type="entry name" value="GLUCOSE-METHANOL-CHOLINE GMC OXIDOREDUCTASE"/>
    <property type="match status" value="1"/>
</dbReference>
<feature type="domain" description="Glucose-methanol-choline oxidoreductase N-terminal" evidence="6">
    <location>
        <begin position="78"/>
        <end position="101"/>
    </location>
</feature>
<dbReference type="PIRSF" id="PIRSF000137">
    <property type="entry name" value="Alcohol_oxidase"/>
    <property type="match status" value="1"/>
</dbReference>
<reference evidence="8 9" key="1">
    <citation type="submission" date="2024-10" db="EMBL/GenBank/DDBJ databases">
        <title>The Natural Products Discovery Center: Release of the First 8490 Sequenced Strains for Exploring Actinobacteria Biosynthetic Diversity.</title>
        <authorList>
            <person name="Kalkreuter E."/>
            <person name="Kautsar S.A."/>
            <person name="Yang D."/>
            <person name="Bader C.D."/>
            <person name="Teijaro C.N."/>
            <person name="Fluegel L."/>
            <person name="Davis C.M."/>
            <person name="Simpson J.R."/>
            <person name="Lauterbach L."/>
            <person name="Steele A.D."/>
            <person name="Gui C."/>
            <person name="Meng S."/>
            <person name="Li G."/>
            <person name="Viehrig K."/>
            <person name="Ye F."/>
            <person name="Su P."/>
            <person name="Kiefer A.F."/>
            <person name="Nichols A."/>
            <person name="Cepeda A.J."/>
            <person name="Yan W."/>
            <person name="Fan B."/>
            <person name="Jiang Y."/>
            <person name="Adhikari A."/>
            <person name="Zheng C.-J."/>
            <person name="Schuster L."/>
            <person name="Cowan T.M."/>
            <person name="Smanski M.J."/>
            <person name="Chevrette M.G."/>
            <person name="De Carvalho L.P.S."/>
            <person name="Shen B."/>
        </authorList>
    </citation>
    <scope>NUCLEOTIDE SEQUENCE [LARGE SCALE GENOMIC DNA]</scope>
    <source>
        <strain evidence="8 9">NPDC021253</strain>
    </source>
</reference>
<dbReference type="RefSeq" id="WP_396681876.1">
    <property type="nucleotide sequence ID" value="NZ_JBIRPU010000015.1"/>
</dbReference>
<proteinExistence type="inferred from homology"/>
<dbReference type="Proteomes" id="UP001611075">
    <property type="component" value="Unassembled WGS sequence"/>
</dbReference>
<evidence type="ECO:0000313" key="8">
    <source>
        <dbReference type="EMBL" id="MFI0795023.1"/>
    </source>
</evidence>
<gene>
    <name evidence="8" type="ORF">ACH4OY_20405</name>
</gene>
<evidence type="ECO:0000256" key="1">
    <source>
        <dbReference type="ARBA" id="ARBA00001974"/>
    </source>
</evidence>
<dbReference type="PROSITE" id="PS00624">
    <property type="entry name" value="GMC_OXRED_2"/>
    <property type="match status" value="1"/>
</dbReference>
<comment type="cofactor">
    <cofactor evidence="1">
        <name>FAD</name>
        <dbReference type="ChEBI" id="CHEBI:57692"/>
    </cofactor>
</comment>
<dbReference type="Gene3D" id="3.30.560.10">
    <property type="entry name" value="Glucose Oxidase, domain 3"/>
    <property type="match status" value="1"/>
</dbReference>
<evidence type="ECO:0000256" key="2">
    <source>
        <dbReference type="ARBA" id="ARBA00010790"/>
    </source>
</evidence>
<dbReference type="InterPro" id="IPR036188">
    <property type="entry name" value="FAD/NAD-bd_sf"/>
</dbReference>
<sequence>MQEYDYVVVGAGAAGCVLANRLSEDPATRVLLVEAGGWDRSPFVRLPKGFSRLMDDRRTAWHYPAEAAPARREVWQRGRLIGGSSSINGMVYGRGDRVDWDGLEQLGNPGWGWDTLLPIFKRLEDHPLGASEVRGAGGPLRLSSATGTDELCEATIGAGEALGWRRVDDLNAEDGERIGYVTATIRDGRRVSAADAFLHPVRDRPNLTVAVETEVLRILVHAGRAIGVRARRGGRTVDYAASAEVILAAGAIASPQLLQVSGIGPADTLRRAGVDVLLDRSRVGRGLREHRSTPVQFRLAGNGGYNHMLGSLVGQGLAALRYALTRRGPLSLPVQDLGAHIRSTPDVDHPDAQLLVAPFSAAPRRPGHALELETEPGMMGLCTVTRPDSEGSLAITSADPSTPPRIIANYLDTPHDRRVAVNAFRRMRELFATDPIAGRIAVETVPGPDVRDDREIVEATLALGYCGYHAVGTCAMGPGDEHVVDPELRVRGINGLRVVDASVLPVLVSGYLNAPVMALAWRAADLILGRVPQPTGLGPAAPRRGR</sequence>
<evidence type="ECO:0000256" key="4">
    <source>
        <dbReference type="ARBA" id="ARBA00022827"/>
    </source>
</evidence>
<keyword evidence="3 5" id="KW-0285">Flavoprotein</keyword>
<dbReference type="PROSITE" id="PS00623">
    <property type="entry name" value="GMC_OXRED_1"/>
    <property type="match status" value="1"/>
</dbReference>
<evidence type="ECO:0000256" key="5">
    <source>
        <dbReference type="RuleBase" id="RU003968"/>
    </source>
</evidence>
<keyword evidence="9" id="KW-1185">Reference proteome</keyword>
<dbReference type="InterPro" id="IPR007867">
    <property type="entry name" value="GMC_OxRtase_C"/>
</dbReference>
<evidence type="ECO:0000259" key="7">
    <source>
        <dbReference type="PROSITE" id="PS00624"/>
    </source>
</evidence>
<dbReference type="InterPro" id="IPR000172">
    <property type="entry name" value="GMC_OxRdtase_N"/>
</dbReference>
<evidence type="ECO:0000256" key="3">
    <source>
        <dbReference type="ARBA" id="ARBA00022630"/>
    </source>
</evidence>
<feature type="domain" description="Glucose-methanol-choline oxidoreductase N-terminal" evidence="7">
    <location>
        <begin position="250"/>
        <end position="264"/>
    </location>
</feature>
<evidence type="ECO:0000259" key="6">
    <source>
        <dbReference type="PROSITE" id="PS00623"/>
    </source>
</evidence>
<accession>A0ABW7SSV6</accession>
<evidence type="ECO:0000313" key="9">
    <source>
        <dbReference type="Proteomes" id="UP001611075"/>
    </source>
</evidence>
<name>A0ABW7SSV6_9ACTN</name>
<dbReference type="Gene3D" id="3.50.50.60">
    <property type="entry name" value="FAD/NAD(P)-binding domain"/>
    <property type="match status" value="1"/>
</dbReference>
<keyword evidence="4 5" id="KW-0274">FAD</keyword>
<comment type="similarity">
    <text evidence="2 5">Belongs to the GMC oxidoreductase family.</text>
</comment>